<dbReference type="EMBL" id="VIFY01000026">
    <property type="protein sequence ID" value="TQB74843.1"/>
    <property type="molecule type" value="Genomic_DNA"/>
</dbReference>
<organism evidence="2 3">
    <name type="scientific">Monascus purpureus</name>
    <name type="common">Red mold</name>
    <name type="synonym">Monascus anka</name>
    <dbReference type="NCBI Taxonomy" id="5098"/>
    <lineage>
        <taxon>Eukaryota</taxon>
        <taxon>Fungi</taxon>
        <taxon>Dikarya</taxon>
        <taxon>Ascomycota</taxon>
        <taxon>Pezizomycotina</taxon>
        <taxon>Eurotiomycetes</taxon>
        <taxon>Eurotiomycetidae</taxon>
        <taxon>Eurotiales</taxon>
        <taxon>Aspergillaceae</taxon>
        <taxon>Monascus</taxon>
    </lineage>
</organism>
<accession>A0A507QY57</accession>
<name>A0A507QY57_MONPU</name>
<sequence length="282" mass="32445">MARFLHRPHRIPPKLRGSRRSADESPAPPIGPEPFHPSLDYVLKARYILQYKVVHGKGLPLEIVDLIIDEAEYWPSVEVMMDKRAVIRQDADRSLVRTLPLCYDEKTLKSSAPVRPFPHRCTHPCRKIVFHISSHDQGWGGDYRGSYGKSWTWFDAVVIRAAFKKIRALEGTNPEDDGDDIEERSFPTNYGEIHSLALQSNRTAIGETEPYTIVWHYLDDIQPDSEQAQEIQERQGRGRFTLDGSTVRELQVGDAISIWGRTRFSGWSNYVDWLSVRVFWAV</sequence>
<keyword evidence="3" id="KW-1185">Reference proteome</keyword>
<reference evidence="2 3" key="1">
    <citation type="submission" date="2019-06" db="EMBL/GenBank/DDBJ databases">
        <title>Wine fermentation using esterase from Monascus purpureus.</title>
        <authorList>
            <person name="Geng C."/>
            <person name="Zhang Y."/>
        </authorList>
    </citation>
    <scope>NUCLEOTIDE SEQUENCE [LARGE SCALE GENOMIC DNA]</scope>
    <source>
        <strain evidence="2">HQ1</strain>
    </source>
</reference>
<comment type="caution">
    <text evidence="2">The sequence shown here is derived from an EMBL/GenBank/DDBJ whole genome shotgun (WGS) entry which is preliminary data.</text>
</comment>
<dbReference type="Proteomes" id="UP000319663">
    <property type="component" value="Unassembled WGS sequence"/>
</dbReference>
<evidence type="ECO:0000313" key="2">
    <source>
        <dbReference type="EMBL" id="TQB74843.1"/>
    </source>
</evidence>
<feature type="compositionally biased region" description="Basic residues" evidence="1">
    <location>
        <begin position="1"/>
        <end position="19"/>
    </location>
</feature>
<feature type="region of interest" description="Disordered" evidence="1">
    <location>
        <begin position="1"/>
        <end position="33"/>
    </location>
</feature>
<dbReference type="STRING" id="5098.A0A507QY57"/>
<evidence type="ECO:0000313" key="3">
    <source>
        <dbReference type="Proteomes" id="UP000319663"/>
    </source>
</evidence>
<proteinExistence type="predicted"/>
<protein>
    <submittedName>
        <fullName evidence="2">Uncharacterized protein</fullName>
    </submittedName>
</protein>
<dbReference type="OrthoDB" id="66095at2759"/>
<gene>
    <name evidence="2" type="ORF">MPDQ_004074</name>
</gene>
<evidence type="ECO:0000256" key="1">
    <source>
        <dbReference type="SAM" id="MobiDB-lite"/>
    </source>
</evidence>
<dbReference type="AlphaFoldDB" id="A0A507QY57"/>